<dbReference type="EC" id="4.2.1.1" evidence="3 8"/>
<dbReference type="InterPro" id="IPR001148">
    <property type="entry name" value="CA_dom"/>
</dbReference>
<dbReference type="GO" id="GO:0004089">
    <property type="term" value="F:carbonate dehydratase activity"/>
    <property type="evidence" value="ECO:0007669"/>
    <property type="project" value="UniProtKB-UniRule"/>
</dbReference>
<evidence type="ECO:0000256" key="3">
    <source>
        <dbReference type="ARBA" id="ARBA00012925"/>
    </source>
</evidence>
<comment type="cofactor">
    <cofactor evidence="1 8">
        <name>Zn(2+)</name>
        <dbReference type="ChEBI" id="CHEBI:29105"/>
    </cofactor>
</comment>
<sequence length="267" mass="30045">MSSHWGYCQSNGPQTWAQSFPVAAGDHQSPVDIRRIDVKNLSCQNKLKWNYTPNCVEEVTNTGHGWQVRAKHNTSILSGGPLQENYGLLQFHCHWGKTDEEGSEHTIDGIQYAGELHLVHWNFSKYSSIAEAFEHPDGLCVLGVLLKPGRKHEELEKIIKELPKIEFKNQTTPISPPFDPAKLLPSDGGSGYFTYKGSLTTPPCSECVIWIVFKDPIEVSLEQLKAFRSLKCCNEEESCPCNNCEGLLENNFRPTFPIGKREILESL</sequence>
<keyword evidence="6 8" id="KW-0456">Lyase</keyword>
<accession>A0AAW1U2F8</accession>
<comment type="function">
    <text evidence="8">Reversible hydration of carbon dioxide.</text>
</comment>
<dbReference type="Gene3D" id="3.10.200.10">
    <property type="entry name" value="Alpha carbonic anhydrase"/>
    <property type="match status" value="1"/>
</dbReference>
<dbReference type="SMART" id="SM01057">
    <property type="entry name" value="Carb_anhydrase"/>
    <property type="match status" value="1"/>
</dbReference>
<dbReference type="PROSITE" id="PS51144">
    <property type="entry name" value="ALPHA_CA_2"/>
    <property type="match status" value="1"/>
</dbReference>
<dbReference type="PANTHER" id="PTHR18952">
    <property type="entry name" value="CARBONIC ANHYDRASE"/>
    <property type="match status" value="1"/>
</dbReference>
<dbReference type="Pfam" id="PF00194">
    <property type="entry name" value="Carb_anhydrase"/>
    <property type="match status" value="1"/>
</dbReference>
<comment type="similarity">
    <text evidence="2 8">Belongs to the alpha-carbonic anhydrase family.</text>
</comment>
<evidence type="ECO:0000256" key="4">
    <source>
        <dbReference type="ARBA" id="ARBA00022723"/>
    </source>
</evidence>
<evidence type="ECO:0000256" key="7">
    <source>
        <dbReference type="ARBA" id="ARBA00048348"/>
    </source>
</evidence>
<dbReference type="InterPro" id="IPR023561">
    <property type="entry name" value="Carbonic_anhydrase_a-class"/>
</dbReference>
<comment type="catalytic activity">
    <reaction evidence="7 8">
        <text>hydrogencarbonate + H(+) = CO2 + H2O</text>
        <dbReference type="Rhea" id="RHEA:10748"/>
        <dbReference type="ChEBI" id="CHEBI:15377"/>
        <dbReference type="ChEBI" id="CHEBI:15378"/>
        <dbReference type="ChEBI" id="CHEBI:16526"/>
        <dbReference type="ChEBI" id="CHEBI:17544"/>
        <dbReference type="EC" id="4.2.1.1"/>
    </reaction>
</comment>
<dbReference type="Proteomes" id="UP001431783">
    <property type="component" value="Unassembled WGS sequence"/>
</dbReference>
<evidence type="ECO:0000256" key="2">
    <source>
        <dbReference type="ARBA" id="ARBA00010718"/>
    </source>
</evidence>
<dbReference type="AlphaFoldDB" id="A0AAW1U2F8"/>
<dbReference type="InterPro" id="IPR018338">
    <property type="entry name" value="Carbonic_anhydrase_a-class_CS"/>
</dbReference>
<dbReference type="GO" id="GO:0005737">
    <property type="term" value="C:cytoplasm"/>
    <property type="evidence" value="ECO:0007669"/>
    <property type="project" value="TreeGrafter"/>
</dbReference>
<gene>
    <name evidence="10" type="ORF">WA026_020205</name>
</gene>
<evidence type="ECO:0000256" key="8">
    <source>
        <dbReference type="RuleBase" id="RU367011"/>
    </source>
</evidence>
<dbReference type="InterPro" id="IPR036398">
    <property type="entry name" value="CA_dom_sf"/>
</dbReference>
<organism evidence="10 11">
    <name type="scientific">Henosepilachna vigintioctopunctata</name>
    <dbReference type="NCBI Taxonomy" id="420089"/>
    <lineage>
        <taxon>Eukaryota</taxon>
        <taxon>Metazoa</taxon>
        <taxon>Ecdysozoa</taxon>
        <taxon>Arthropoda</taxon>
        <taxon>Hexapoda</taxon>
        <taxon>Insecta</taxon>
        <taxon>Pterygota</taxon>
        <taxon>Neoptera</taxon>
        <taxon>Endopterygota</taxon>
        <taxon>Coleoptera</taxon>
        <taxon>Polyphaga</taxon>
        <taxon>Cucujiformia</taxon>
        <taxon>Coccinelloidea</taxon>
        <taxon>Coccinellidae</taxon>
        <taxon>Epilachninae</taxon>
        <taxon>Epilachnini</taxon>
        <taxon>Henosepilachna</taxon>
    </lineage>
</organism>
<dbReference type="GO" id="GO:0008270">
    <property type="term" value="F:zinc ion binding"/>
    <property type="evidence" value="ECO:0007669"/>
    <property type="project" value="UniProtKB-UniRule"/>
</dbReference>
<proteinExistence type="inferred from homology"/>
<keyword evidence="5 8" id="KW-0862">Zinc</keyword>
<evidence type="ECO:0000256" key="6">
    <source>
        <dbReference type="ARBA" id="ARBA00023239"/>
    </source>
</evidence>
<keyword evidence="11" id="KW-1185">Reference proteome</keyword>
<dbReference type="EMBL" id="JARQZJ010000044">
    <property type="protein sequence ID" value="KAK9877991.1"/>
    <property type="molecule type" value="Genomic_DNA"/>
</dbReference>
<keyword evidence="4 8" id="KW-0479">Metal-binding</keyword>
<dbReference type="SUPFAM" id="SSF51069">
    <property type="entry name" value="Carbonic anhydrase"/>
    <property type="match status" value="1"/>
</dbReference>
<dbReference type="PROSITE" id="PS00162">
    <property type="entry name" value="ALPHA_CA_1"/>
    <property type="match status" value="1"/>
</dbReference>
<comment type="caution">
    <text evidence="10">The sequence shown here is derived from an EMBL/GenBank/DDBJ whole genome shotgun (WGS) entry which is preliminary data.</text>
</comment>
<dbReference type="PANTHER" id="PTHR18952:SF141">
    <property type="entry name" value="CARBONIC ANHYDRASE"/>
    <property type="match status" value="1"/>
</dbReference>
<feature type="domain" description="Alpha-carbonic anhydrase" evidence="9">
    <location>
        <begin position="3"/>
        <end position="267"/>
    </location>
</feature>
<evidence type="ECO:0000259" key="9">
    <source>
        <dbReference type="PROSITE" id="PS51144"/>
    </source>
</evidence>
<evidence type="ECO:0000256" key="1">
    <source>
        <dbReference type="ARBA" id="ARBA00001947"/>
    </source>
</evidence>
<protein>
    <recommendedName>
        <fullName evidence="3 8">Carbonic anhydrase</fullName>
        <ecNumber evidence="3 8">4.2.1.1</ecNumber>
    </recommendedName>
</protein>
<evidence type="ECO:0000256" key="5">
    <source>
        <dbReference type="ARBA" id="ARBA00022833"/>
    </source>
</evidence>
<evidence type="ECO:0000313" key="11">
    <source>
        <dbReference type="Proteomes" id="UP001431783"/>
    </source>
</evidence>
<name>A0AAW1U2F8_9CUCU</name>
<evidence type="ECO:0000313" key="10">
    <source>
        <dbReference type="EMBL" id="KAK9877991.1"/>
    </source>
</evidence>
<reference evidence="10 11" key="1">
    <citation type="submission" date="2023-03" db="EMBL/GenBank/DDBJ databases">
        <title>Genome insight into feeding habits of ladybird beetles.</title>
        <authorList>
            <person name="Li H.-S."/>
            <person name="Huang Y.-H."/>
            <person name="Pang H."/>
        </authorList>
    </citation>
    <scope>NUCLEOTIDE SEQUENCE [LARGE SCALE GENOMIC DNA]</scope>
    <source>
        <strain evidence="10">SYSU_2023b</strain>
        <tissue evidence="10">Whole body</tissue>
    </source>
</reference>